<dbReference type="AlphaFoldDB" id="A0AA88XCF0"/>
<evidence type="ECO:0000313" key="2">
    <source>
        <dbReference type="Proteomes" id="UP001188597"/>
    </source>
</evidence>
<comment type="caution">
    <text evidence="1">The sequence shown here is derived from an EMBL/GenBank/DDBJ whole genome shotgun (WGS) entry which is preliminary data.</text>
</comment>
<dbReference type="EMBL" id="JAVXUP010000167">
    <property type="protein sequence ID" value="KAK3035765.1"/>
    <property type="molecule type" value="Genomic_DNA"/>
</dbReference>
<name>A0AA88XCF0_9ASTE</name>
<keyword evidence="2" id="KW-1185">Reference proteome</keyword>
<protein>
    <submittedName>
        <fullName evidence="1">Uncharacterized protein</fullName>
    </submittedName>
</protein>
<organism evidence="1 2">
    <name type="scientific">Escallonia herrerae</name>
    <dbReference type="NCBI Taxonomy" id="1293975"/>
    <lineage>
        <taxon>Eukaryota</taxon>
        <taxon>Viridiplantae</taxon>
        <taxon>Streptophyta</taxon>
        <taxon>Embryophyta</taxon>
        <taxon>Tracheophyta</taxon>
        <taxon>Spermatophyta</taxon>
        <taxon>Magnoliopsida</taxon>
        <taxon>eudicotyledons</taxon>
        <taxon>Gunneridae</taxon>
        <taxon>Pentapetalae</taxon>
        <taxon>asterids</taxon>
        <taxon>campanulids</taxon>
        <taxon>Escalloniales</taxon>
        <taxon>Escalloniaceae</taxon>
        <taxon>Escallonia</taxon>
    </lineage>
</organism>
<dbReference type="Proteomes" id="UP001188597">
    <property type="component" value="Unassembled WGS sequence"/>
</dbReference>
<evidence type="ECO:0000313" key="1">
    <source>
        <dbReference type="EMBL" id="KAK3035765.1"/>
    </source>
</evidence>
<reference evidence="1" key="1">
    <citation type="submission" date="2022-12" db="EMBL/GenBank/DDBJ databases">
        <title>Draft genome assemblies for two species of Escallonia (Escalloniales).</title>
        <authorList>
            <person name="Chanderbali A."/>
            <person name="Dervinis C."/>
            <person name="Anghel I."/>
            <person name="Soltis D."/>
            <person name="Soltis P."/>
            <person name="Zapata F."/>
        </authorList>
    </citation>
    <scope>NUCLEOTIDE SEQUENCE</scope>
    <source>
        <strain evidence="1">UCBG64.0493</strain>
        <tissue evidence="1">Leaf</tissue>
    </source>
</reference>
<proteinExistence type="predicted"/>
<accession>A0AA88XCF0</accession>
<gene>
    <name evidence="1" type="ORF">RJ639_033467</name>
</gene>
<sequence>MAWRGSFSRTFISTARASSLRSSPPITRLSPPLLSAPRLRPRRLSFANPRSTPNLLLYNLTLGALACAQSLLPVAGARLTSHFAVNVRACCELSHGNSGYREEREGWVMRGGFYHHNSTVMLHFRLLFSFDSIPYIYMFAS</sequence>